<dbReference type="Proteomes" id="UP000066624">
    <property type="component" value="Chromosome"/>
</dbReference>
<protein>
    <submittedName>
        <fullName evidence="1">Uncharacterized protein</fullName>
    </submittedName>
</protein>
<sequence length="197" mass="22361">MRTVSIFLALIVLGCKPASDERALRSAFSQALENRDVDASIDSFERLASDYHVTGSDTVEAAWLMLHCKGDLESALDHLGRIQPETILQNTRYPNLEHQTPDALQRLNVHYYRSFHSLYAFATCLVEDYAECQTVTQNALASILGDAESEQDRMDGWVSVEVQDLRWLQSLNEEELRAQLSQQLHQSMEACSNQRAR</sequence>
<reference evidence="1 2" key="1">
    <citation type="submission" date="2015-07" db="EMBL/GenBank/DDBJ databases">
        <authorList>
            <person name="Noorani M."/>
        </authorList>
    </citation>
    <scope>NUCLEOTIDE SEQUENCE [LARGE SCALE GENOMIC DNA]</scope>
    <source>
        <strain evidence="1 2">KCTC 42284</strain>
    </source>
</reference>
<name>A0A0K0XYA4_9GAMM</name>
<evidence type="ECO:0000313" key="2">
    <source>
        <dbReference type="Proteomes" id="UP000066624"/>
    </source>
</evidence>
<evidence type="ECO:0000313" key="1">
    <source>
        <dbReference type="EMBL" id="AKS42663.1"/>
    </source>
</evidence>
<proteinExistence type="predicted"/>
<dbReference type="PROSITE" id="PS51257">
    <property type="entry name" value="PROKAR_LIPOPROTEIN"/>
    <property type="match status" value="1"/>
</dbReference>
<organism evidence="1 2">
    <name type="scientific">Wenzhouxiangella marina</name>
    <dbReference type="NCBI Taxonomy" id="1579979"/>
    <lineage>
        <taxon>Bacteria</taxon>
        <taxon>Pseudomonadati</taxon>
        <taxon>Pseudomonadota</taxon>
        <taxon>Gammaproteobacteria</taxon>
        <taxon>Chromatiales</taxon>
        <taxon>Wenzhouxiangellaceae</taxon>
        <taxon>Wenzhouxiangella</taxon>
    </lineage>
</organism>
<accession>A0A0K0XYA4</accession>
<dbReference type="RefSeq" id="WP_049726209.1">
    <property type="nucleotide sequence ID" value="NZ_CP012154.1"/>
</dbReference>
<keyword evidence="2" id="KW-1185">Reference proteome</keyword>
<dbReference type="AlphaFoldDB" id="A0A0K0XYA4"/>
<gene>
    <name evidence="1" type="ORF">WM2015_2300</name>
</gene>
<dbReference type="EMBL" id="CP012154">
    <property type="protein sequence ID" value="AKS42663.1"/>
    <property type="molecule type" value="Genomic_DNA"/>
</dbReference>
<dbReference type="KEGG" id="wma:WM2015_2300"/>